<dbReference type="Proteomes" id="UP000637383">
    <property type="component" value="Unassembled WGS sequence"/>
</dbReference>
<dbReference type="Pfam" id="PF08241">
    <property type="entry name" value="Methyltransf_11"/>
    <property type="match status" value="1"/>
</dbReference>
<reference evidence="2 3" key="1">
    <citation type="journal article" date="2020" name="ISME J.">
        <title>Comparative genomics reveals insights into cyanobacterial evolution and habitat adaptation.</title>
        <authorList>
            <person name="Chen M.Y."/>
            <person name="Teng W.K."/>
            <person name="Zhao L."/>
            <person name="Hu C.X."/>
            <person name="Zhou Y.K."/>
            <person name="Han B.P."/>
            <person name="Song L.R."/>
            <person name="Shu W.S."/>
        </authorList>
    </citation>
    <scope>NUCLEOTIDE SEQUENCE [LARGE SCALE GENOMIC DNA]</scope>
    <source>
        <strain evidence="2 3">FACHB-159</strain>
    </source>
</reference>
<dbReference type="PANTHER" id="PTHR43591:SF110">
    <property type="entry name" value="RHODANESE DOMAIN-CONTAINING PROTEIN"/>
    <property type="match status" value="1"/>
</dbReference>
<dbReference type="GO" id="GO:0032259">
    <property type="term" value="P:methylation"/>
    <property type="evidence" value="ECO:0007669"/>
    <property type="project" value="UniProtKB-KW"/>
</dbReference>
<dbReference type="SUPFAM" id="SSF53335">
    <property type="entry name" value="S-adenosyl-L-methionine-dependent methyltransferases"/>
    <property type="match status" value="1"/>
</dbReference>
<dbReference type="Gene3D" id="3.40.50.150">
    <property type="entry name" value="Vaccinia Virus protein VP39"/>
    <property type="match status" value="1"/>
</dbReference>
<dbReference type="CDD" id="cd02440">
    <property type="entry name" value="AdoMet_MTases"/>
    <property type="match status" value="1"/>
</dbReference>
<organism evidence="2 3">
    <name type="scientific">Nostoc paludosum FACHB-159</name>
    <dbReference type="NCBI Taxonomy" id="2692908"/>
    <lineage>
        <taxon>Bacteria</taxon>
        <taxon>Bacillati</taxon>
        <taxon>Cyanobacteriota</taxon>
        <taxon>Cyanophyceae</taxon>
        <taxon>Nostocales</taxon>
        <taxon>Nostocaceae</taxon>
        <taxon>Nostoc</taxon>
    </lineage>
</organism>
<comment type="caution">
    <text evidence="2">The sequence shown here is derived from an EMBL/GenBank/DDBJ whole genome shotgun (WGS) entry which is preliminary data.</text>
</comment>
<gene>
    <name evidence="2" type="ORF">H6H03_25725</name>
</gene>
<dbReference type="InterPro" id="IPR013216">
    <property type="entry name" value="Methyltransf_11"/>
</dbReference>
<keyword evidence="2" id="KW-0808">Transferase</keyword>
<dbReference type="PANTHER" id="PTHR43591">
    <property type="entry name" value="METHYLTRANSFERASE"/>
    <property type="match status" value="1"/>
</dbReference>
<name>A0ABR8KEU7_9NOSO</name>
<keyword evidence="3" id="KW-1185">Reference proteome</keyword>
<dbReference type="InterPro" id="IPR029063">
    <property type="entry name" value="SAM-dependent_MTases_sf"/>
</dbReference>
<feature type="domain" description="Methyltransferase type 11" evidence="1">
    <location>
        <begin position="45"/>
        <end position="141"/>
    </location>
</feature>
<dbReference type="RefSeq" id="WP_190957836.1">
    <property type="nucleotide sequence ID" value="NZ_JACJTU010000029.1"/>
</dbReference>
<proteinExistence type="predicted"/>
<evidence type="ECO:0000313" key="3">
    <source>
        <dbReference type="Proteomes" id="UP000637383"/>
    </source>
</evidence>
<protein>
    <submittedName>
        <fullName evidence="2">Methyltransferase domain-containing protein</fullName>
    </submittedName>
</protein>
<evidence type="ECO:0000313" key="2">
    <source>
        <dbReference type="EMBL" id="MBD2737244.1"/>
    </source>
</evidence>
<dbReference type="GO" id="GO:0008168">
    <property type="term" value="F:methyltransferase activity"/>
    <property type="evidence" value="ECO:0007669"/>
    <property type="project" value="UniProtKB-KW"/>
</dbReference>
<evidence type="ECO:0000259" key="1">
    <source>
        <dbReference type="Pfam" id="PF08241"/>
    </source>
</evidence>
<accession>A0ABR8KEU7</accession>
<dbReference type="EMBL" id="JACJTU010000029">
    <property type="protein sequence ID" value="MBD2737244.1"/>
    <property type="molecule type" value="Genomic_DNA"/>
</dbReference>
<keyword evidence="2" id="KW-0489">Methyltransferase</keyword>
<sequence length="216" mass="24341">MIETTVNKQYNGLASVYDRRWKKYISHTLSFLKNWAEISPLDTVLDVACGTGEFEKLLLTENSTLKIVGVDISEKMLAIAQEKCKIYPQVSFHTASASALPFADNSFDVIVSASSFHYFNDPLAALIEMKRVLKPNGKVVILDWCKDYLFCQILDIILKIFDPAHQQCYTQEEFHSFLTCANFVISRATKVRFGLFWGLMVATAQVGGQDPLPPCL</sequence>